<evidence type="ECO:0000313" key="2">
    <source>
        <dbReference type="Proteomes" id="UP000245362"/>
    </source>
</evidence>
<dbReference type="EMBL" id="QFWT01000001">
    <property type="protein sequence ID" value="PWI35355.1"/>
    <property type="molecule type" value="Genomic_DNA"/>
</dbReference>
<reference evidence="1 2" key="1">
    <citation type="submission" date="2018-05" db="EMBL/GenBank/DDBJ databases">
        <title>Vibrio limimaris sp. nov., isolated from marine sediment.</title>
        <authorList>
            <person name="Li C.-M."/>
        </authorList>
    </citation>
    <scope>NUCLEOTIDE SEQUENCE [LARGE SCALE GENOMIC DNA]</scope>
    <source>
        <strain evidence="1 2">E4404</strain>
    </source>
</reference>
<comment type="caution">
    <text evidence="1">The sequence shown here is derived from an EMBL/GenBank/DDBJ whole genome shotgun (WGS) entry which is preliminary data.</text>
</comment>
<gene>
    <name evidence="1" type="ORF">DI392_03585</name>
</gene>
<name>A0A2U3BEZ4_9VIBR</name>
<sequence length="61" mass="6880">MTFANNFSYNFLNKFIALFPAWCIGEVLSTSGKPTKDSTNPLQSPIITASHLKIRRDDYVV</sequence>
<accession>A0A2U3BEZ4</accession>
<dbReference type="AlphaFoldDB" id="A0A2U3BEZ4"/>
<dbReference type="Proteomes" id="UP000245362">
    <property type="component" value="Unassembled WGS sequence"/>
</dbReference>
<keyword evidence="2" id="KW-1185">Reference proteome</keyword>
<evidence type="ECO:0000313" key="1">
    <source>
        <dbReference type="EMBL" id="PWI35355.1"/>
    </source>
</evidence>
<organism evidence="1 2">
    <name type="scientific">Vibrio albus</name>
    <dbReference type="NCBI Taxonomy" id="2200953"/>
    <lineage>
        <taxon>Bacteria</taxon>
        <taxon>Pseudomonadati</taxon>
        <taxon>Pseudomonadota</taxon>
        <taxon>Gammaproteobacteria</taxon>
        <taxon>Vibrionales</taxon>
        <taxon>Vibrionaceae</taxon>
        <taxon>Vibrio</taxon>
    </lineage>
</organism>
<proteinExistence type="predicted"/>
<protein>
    <submittedName>
        <fullName evidence="1">Uncharacterized protein</fullName>
    </submittedName>
</protein>